<protein>
    <submittedName>
        <fullName evidence="1">Uncharacterized protein</fullName>
    </submittedName>
</protein>
<dbReference type="STRING" id="28122.SAMN02745108_02893"/>
<reference evidence="1 2" key="1">
    <citation type="submission" date="2017-02" db="EMBL/GenBank/DDBJ databases">
        <authorList>
            <person name="Peterson S.W."/>
        </authorList>
    </citation>
    <scope>NUCLEOTIDE SEQUENCE [LARGE SCALE GENOMIC DNA]</scope>
    <source>
        <strain evidence="1 2">ATCC 43854</strain>
    </source>
</reference>
<dbReference type="Proteomes" id="UP000190449">
    <property type="component" value="Unassembled WGS sequence"/>
</dbReference>
<accession>A0A1T4RXA4</accession>
<gene>
    <name evidence="1" type="ORF">SAMN02745108_02893</name>
</gene>
<dbReference type="EMBL" id="FUWU01000094">
    <property type="protein sequence ID" value="SKA20620.1"/>
    <property type="molecule type" value="Genomic_DNA"/>
</dbReference>
<organism evidence="1 2">
    <name type="scientific">Fibrobacter intestinalis</name>
    <dbReference type="NCBI Taxonomy" id="28122"/>
    <lineage>
        <taxon>Bacteria</taxon>
        <taxon>Pseudomonadati</taxon>
        <taxon>Fibrobacterota</taxon>
        <taxon>Fibrobacteria</taxon>
        <taxon>Fibrobacterales</taxon>
        <taxon>Fibrobacteraceae</taxon>
        <taxon>Fibrobacter</taxon>
    </lineage>
</organism>
<name>A0A1T4RXA4_9BACT</name>
<sequence length="122" mass="13629">MGDFSSYRIIDLLESEASSFVNGEIRNFSSMYKSASGMTPAQKNEDVESFLKKKAENFSRQNLSMTHLVLSSINQELLGYFSLTVKPISIPAKFVNIVPPKLNLENFGKANKGVCQICWLAQ</sequence>
<dbReference type="AlphaFoldDB" id="A0A1T4RXA4"/>
<evidence type="ECO:0000313" key="2">
    <source>
        <dbReference type="Proteomes" id="UP000190449"/>
    </source>
</evidence>
<evidence type="ECO:0000313" key="1">
    <source>
        <dbReference type="EMBL" id="SKA20620.1"/>
    </source>
</evidence>
<proteinExistence type="predicted"/>
<dbReference type="Gene3D" id="3.40.630.30">
    <property type="match status" value="1"/>
</dbReference>